<dbReference type="Gene3D" id="3.30.70.330">
    <property type="match status" value="2"/>
</dbReference>
<evidence type="ECO:0000256" key="2">
    <source>
        <dbReference type="PROSITE-ProRule" id="PRU00176"/>
    </source>
</evidence>
<dbReference type="InterPro" id="IPR038446">
    <property type="entry name" value="CEBP_ZZ_sf"/>
</dbReference>
<evidence type="ECO:0000313" key="6">
    <source>
        <dbReference type="Proteomes" id="UP001651158"/>
    </source>
</evidence>
<feature type="compositionally biased region" description="Low complexity" evidence="3">
    <location>
        <begin position="162"/>
        <end position="174"/>
    </location>
</feature>
<dbReference type="EMBL" id="JAKROA010000002">
    <property type="protein sequence ID" value="KAL5110395.1"/>
    <property type="molecule type" value="Genomic_DNA"/>
</dbReference>
<gene>
    <name evidence="5" type="ORF">TcWFU_005410</name>
</gene>
<proteinExistence type="predicted"/>
<dbReference type="PROSITE" id="PS50102">
    <property type="entry name" value="RRM"/>
    <property type="match status" value="1"/>
</dbReference>
<dbReference type="SUPFAM" id="SSF54928">
    <property type="entry name" value="RNA-binding domain, RBD"/>
    <property type="match status" value="1"/>
</dbReference>
<dbReference type="InterPro" id="IPR032296">
    <property type="entry name" value="CEBP_ZZ"/>
</dbReference>
<evidence type="ECO:0000259" key="4">
    <source>
        <dbReference type="PROSITE" id="PS50102"/>
    </source>
</evidence>
<dbReference type="Pfam" id="PF16367">
    <property type="entry name" value="RRM_7"/>
    <property type="match status" value="1"/>
</dbReference>
<evidence type="ECO:0000256" key="1">
    <source>
        <dbReference type="ARBA" id="ARBA00022884"/>
    </source>
</evidence>
<feature type="region of interest" description="Disordered" evidence="3">
    <location>
        <begin position="291"/>
        <end position="322"/>
    </location>
</feature>
<feature type="compositionally biased region" description="Low complexity" evidence="3">
    <location>
        <begin position="294"/>
        <end position="321"/>
    </location>
</feature>
<feature type="region of interest" description="Disordered" evidence="3">
    <location>
        <begin position="144"/>
        <end position="174"/>
    </location>
</feature>
<organism evidence="5 6">
    <name type="scientific">Taenia crassiceps</name>
    <dbReference type="NCBI Taxonomy" id="6207"/>
    <lineage>
        <taxon>Eukaryota</taxon>
        <taxon>Metazoa</taxon>
        <taxon>Spiralia</taxon>
        <taxon>Lophotrochozoa</taxon>
        <taxon>Platyhelminthes</taxon>
        <taxon>Cestoda</taxon>
        <taxon>Eucestoda</taxon>
        <taxon>Cyclophyllidea</taxon>
        <taxon>Taeniidae</taxon>
        <taxon>Taenia</taxon>
    </lineage>
</organism>
<dbReference type="InterPro" id="IPR000504">
    <property type="entry name" value="RRM_dom"/>
</dbReference>
<dbReference type="InterPro" id="IPR012677">
    <property type="entry name" value="Nucleotide-bd_a/b_plait_sf"/>
</dbReference>
<protein>
    <submittedName>
        <fullName evidence="5">Cytoplasmic polyadenylation element-binding protein 1-B</fullName>
    </submittedName>
</protein>
<evidence type="ECO:0000313" key="5">
    <source>
        <dbReference type="EMBL" id="KAL5110395.1"/>
    </source>
</evidence>
<dbReference type="Gene3D" id="4.10.640.40">
    <property type="entry name" value="Cytoplasmic polyadenylation element-binding protein, ZZ domain"/>
    <property type="match status" value="1"/>
</dbReference>
<dbReference type="CDD" id="cd12725">
    <property type="entry name" value="RRM2_CPEB1"/>
    <property type="match status" value="1"/>
</dbReference>
<evidence type="ECO:0000256" key="3">
    <source>
        <dbReference type="SAM" id="MobiDB-lite"/>
    </source>
</evidence>
<dbReference type="CDD" id="cd19757">
    <property type="entry name" value="Bbox1"/>
    <property type="match status" value="1"/>
</dbReference>
<feature type="domain" description="RRM" evidence="4">
    <location>
        <begin position="676"/>
        <end position="778"/>
    </location>
</feature>
<dbReference type="PANTHER" id="PTHR12566">
    <property type="entry name" value="CYTOPLASMIC POLYADENYLATION ELEMENT BINDING PROTEIN CPEB"/>
    <property type="match status" value="1"/>
</dbReference>
<keyword evidence="6" id="KW-1185">Reference proteome</keyword>
<dbReference type="Pfam" id="PF16366">
    <property type="entry name" value="CEBP_ZZ"/>
    <property type="match status" value="1"/>
</dbReference>
<reference evidence="5 6" key="1">
    <citation type="journal article" date="2022" name="Front. Cell. Infect. Microbiol.">
        <title>The Genomes of Two Strains of Taenia crassiceps the Animal Model for the Study of Human Cysticercosis.</title>
        <authorList>
            <person name="Bobes R.J."/>
            <person name="Estrada K."/>
            <person name="Rios-Valencia D.G."/>
            <person name="Calderon-Gallegos A."/>
            <person name="de la Torre P."/>
            <person name="Carrero J.C."/>
            <person name="Sanchez-Flores A."/>
            <person name="Laclette J.P."/>
        </authorList>
    </citation>
    <scope>NUCLEOTIDE SEQUENCE [LARGE SCALE GENOMIC DNA]</scope>
    <source>
        <strain evidence="5">WFUcys</strain>
    </source>
</reference>
<dbReference type="Proteomes" id="UP001651158">
    <property type="component" value="Unassembled WGS sequence"/>
</dbReference>
<dbReference type="InterPro" id="IPR035979">
    <property type="entry name" value="RBD_domain_sf"/>
</dbReference>
<dbReference type="InterPro" id="IPR034819">
    <property type="entry name" value="CPEB"/>
</dbReference>
<feature type="region of interest" description="Disordered" evidence="3">
    <location>
        <begin position="337"/>
        <end position="383"/>
    </location>
</feature>
<accession>A0ABR4QLW9</accession>
<dbReference type="SMART" id="SM00360">
    <property type="entry name" value="RRM"/>
    <property type="match status" value="2"/>
</dbReference>
<name>A0ABR4QLW9_9CEST</name>
<comment type="caution">
    <text evidence="5">The sequence shown here is derived from an EMBL/GenBank/DDBJ whole genome shotgun (WGS) entry which is preliminary data.</text>
</comment>
<feature type="compositionally biased region" description="Polar residues" evidence="3">
    <location>
        <begin position="342"/>
        <end position="351"/>
    </location>
</feature>
<dbReference type="PANTHER" id="PTHR12566:SF9">
    <property type="entry name" value="CYTOPLASMIC POLYADENYLATION ELEMENT-BINDING PROTEIN 1"/>
    <property type="match status" value="1"/>
</dbReference>
<sequence length="937" mass="102225">MDASTIWSMSEDFKRFLIEDPAISSDGDVSFRINVETNAASTNTTGAESLLEKENGSGVDINPRLLETGSHPDNRRSITKSNIEAPTGACLAGNHTMQHLVRRLPQFDHLSSSCSTDALTVESGFYTSGNSFHSESCTGSISFGTDVSSPSPKLHSSPFEGRQQQNSIRNNNRSTNERFFQKYGHTVITDTDGRQGSEFQEPKGIFRGDSNALNSPIENPYPVCTNRLTIASNPPCTNSQNFLNLAAGQPSTTANEFMSYPSIPITSSRTGQDQVLDQNLVSAAKYVYELTDGSSRPASRASSSSREPEANNTNSAGNNYNHFDETETIKAPVLEVSGNGTGMPTVTTTPAAGTDENQAKRATVGPNSIQQISEESRPERLPFNGQDPPQPVNSAVLDDIALAAQLSQLALNYSGHNDPNSGQLINIILHLLANSTNASSSTRPISAPNEAMQSLNDWGSFSSNPRACQVPSLASANNLLSNQLFSLLVSLGKVNPALLSALLLCIENGQTDAQQILLKLLTNKLSISNNGPGNLSFLSTIGSLLSTEAVRNNSELMDALTSQLTAYAARFDSGKALQSNGYHYPPMTPGRHHVRQSTNFGNESPFPSPYYRMHINDGPHSVGQCCNRQGNLEGDIDRAATIYRNSASNASQKLETIHRWSGKLPMRNYNSMCFSRKVFLGGVPWDSTSDDLINTFSQFGNVSVLWPQKDGGYITHHHNNDIGIDRSISVAPKGYCYLLFEHESCVAELLTKCTRDASNGGEYFKLSSPKFKSKSVQVIPWVISDSQFSCGGGQSSSQFTYTVFVGALHGMITAEALASIMNELFGNVIFAALDTDKHKYPIGSGRVVFRNHASYMRAVTANFVEIRTPKFTKTIQIDPFLEDSLCDTCHLLPGVYFCRSLDCFQYFCPACWQKWHSASQTNHKPLRRSLKLNTERA</sequence>
<keyword evidence="1 2" id="KW-0694">RNA-binding</keyword>